<dbReference type="EMBL" id="VORY01000013">
    <property type="protein sequence ID" value="TXD93153.1"/>
    <property type="molecule type" value="Genomic_DNA"/>
</dbReference>
<evidence type="ECO:0000259" key="3">
    <source>
        <dbReference type="Pfam" id="PF01408"/>
    </source>
</evidence>
<dbReference type="GO" id="GO:0016491">
    <property type="term" value="F:oxidoreductase activity"/>
    <property type="evidence" value="ECO:0007669"/>
    <property type="project" value="UniProtKB-KW"/>
</dbReference>
<dbReference type="Proteomes" id="UP000321367">
    <property type="component" value="Unassembled WGS sequence"/>
</dbReference>
<keyword evidence="2" id="KW-0560">Oxidoreductase</keyword>
<dbReference type="InterPro" id="IPR050984">
    <property type="entry name" value="Gfo/Idh/MocA_domain"/>
</dbReference>
<reference evidence="5 6" key="1">
    <citation type="submission" date="2019-08" db="EMBL/GenBank/DDBJ databases">
        <title>Genome sequence of Gillisia hiemivivida IC154 (type strain).</title>
        <authorList>
            <person name="Bowman J.P."/>
        </authorList>
    </citation>
    <scope>NUCLEOTIDE SEQUENCE [LARGE SCALE GENOMIC DNA]</scope>
    <source>
        <strain evidence="5 6">IC154</strain>
    </source>
</reference>
<evidence type="ECO:0000256" key="1">
    <source>
        <dbReference type="ARBA" id="ARBA00010928"/>
    </source>
</evidence>
<dbReference type="PANTHER" id="PTHR22604:SF105">
    <property type="entry name" value="TRANS-1,2-DIHYDROBENZENE-1,2-DIOL DEHYDROGENASE"/>
    <property type="match status" value="1"/>
</dbReference>
<dbReference type="Pfam" id="PF22725">
    <property type="entry name" value="GFO_IDH_MocA_C3"/>
    <property type="match status" value="1"/>
</dbReference>
<dbReference type="PANTHER" id="PTHR22604">
    <property type="entry name" value="OXIDOREDUCTASES"/>
    <property type="match status" value="1"/>
</dbReference>
<dbReference type="OrthoDB" id="9815825at2"/>
<evidence type="ECO:0000256" key="2">
    <source>
        <dbReference type="ARBA" id="ARBA00023002"/>
    </source>
</evidence>
<evidence type="ECO:0000259" key="4">
    <source>
        <dbReference type="Pfam" id="PF22725"/>
    </source>
</evidence>
<sequence>MRSKTFNWGILGAGKIAAKFVQDLSTVPGAVLYAVASRSIDKAEEFAEKHEIKVSYGSYLELVEDENIDIIYVATPHTFHFEHSILCLEHKKAVLCEKPFGINLGQVETMISMAKQKNVFLMEALWTQFLPHFLFVLDLTKSKKYGELLELKADFGFNAPFDPEKRIYNKELGGGSLMDVGIYPVFLSLSLLGNPENIVAEATIGSTGVDENCTIQLSYSNGVKAKLYSAINETTPTTATLSFEKASVIINGRFHEPSSVSIQTNGELETKEFPVTTHGYNFEAAHVQKMLEENRTESDSMTFEKSKQLISMLDRIRKEINLEY</sequence>
<dbReference type="Pfam" id="PF01408">
    <property type="entry name" value="GFO_IDH_MocA"/>
    <property type="match status" value="1"/>
</dbReference>
<dbReference type="InterPro" id="IPR055170">
    <property type="entry name" value="GFO_IDH_MocA-like_dom"/>
</dbReference>
<feature type="domain" description="Gfo/Idh/MocA-like oxidoreductase N-terminal" evidence="3">
    <location>
        <begin position="6"/>
        <end position="123"/>
    </location>
</feature>
<dbReference type="GO" id="GO:0000166">
    <property type="term" value="F:nucleotide binding"/>
    <property type="evidence" value="ECO:0007669"/>
    <property type="project" value="InterPro"/>
</dbReference>
<feature type="domain" description="GFO/IDH/MocA-like oxidoreductase" evidence="4">
    <location>
        <begin position="138"/>
        <end position="247"/>
    </location>
</feature>
<dbReference type="SUPFAM" id="SSF55347">
    <property type="entry name" value="Glyceraldehyde-3-phosphate dehydrogenase-like, C-terminal domain"/>
    <property type="match status" value="1"/>
</dbReference>
<protein>
    <submittedName>
        <fullName evidence="5">Gfo/Idh/MocA family oxidoreductase</fullName>
    </submittedName>
</protein>
<comment type="caution">
    <text evidence="5">The sequence shown here is derived from an EMBL/GenBank/DDBJ whole genome shotgun (WGS) entry which is preliminary data.</text>
</comment>
<gene>
    <name evidence="5" type="ORF">ES724_11115</name>
</gene>
<evidence type="ECO:0000313" key="6">
    <source>
        <dbReference type="Proteomes" id="UP000321367"/>
    </source>
</evidence>
<accession>A0A5C6ZV78</accession>
<comment type="similarity">
    <text evidence="1">Belongs to the Gfo/Idh/MocA family.</text>
</comment>
<proteinExistence type="inferred from homology"/>
<organism evidence="5 6">
    <name type="scientific">Gillisia hiemivivida</name>
    <dbReference type="NCBI Taxonomy" id="291190"/>
    <lineage>
        <taxon>Bacteria</taxon>
        <taxon>Pseudomonadati</taxon>
        <taxon>Bacteroidota</taxon>
        <taxon>Flavobacteriia</taxon>
        <taxon>Flavobacteriales</taxon>
        <taxon>Flavobacteriaceae</taxon>
        <taxon>Gillisia</taxon>
    </lineage>
</organism>
<dbReference type="RefSeq" id="WP_146933000.1">
    <property type="nucleotide sequence ID" value="NZ_CBCSHZ010000032.1"/>
</dbReference>
<dbReference type="AlphaFoldDB" id="A0A5C6ZV78"/>
<keyword evidence="6" id="KW-1185">Reference proteome</keyword>
<dbReference type="Gene3D" id="3.40.50.720">
    <property type="entry name" value="NAD(P)-binding Rossmann-like Domain"/>
    <property type="match status" value="1"/>
</dbReference>
<dbReference type="SUPFAM" id="SSF51735">
    <property type="entry name" value="NAD(P)-binding Rossmann-fold domains"/>
    <property type="match status" value="1"/>
</dbReference>
<dbReference type="Gene3D" id="3.30.360.10">
    <property type="entry name" value="Dihydrodipicolinate Reductase, domain 2"/>
    <property type="match status" value="1"/>
</dbReference>
<dbReference type="InterPro" id="IPR000683">
    <property type="entry name" value="Gfo/Idh/MocA-like_OxRdtase_N"/>
</dbReference>
<evidence type="ECO:0000313" key="5">
    <source>
        <dbReference type="EMBL" id="TXD93153.1"/>
    </source>
</evidence>
<dbReference type="InterPro" id="IPR036291">
    <property type="entry name" value="NAD(P)-bd_dom_sf"/>
</dbReference>
<name>A0A5C6ZV78_9FLAO</name>